<evidence type="ECO:0000313" key="2">
    <source>
        <dbReference type="Proteomes" id="UP001497700"/>
    </source>
</evidence>
<sequence>MADHFDVPLSEKTVEEGEYRTKNRPGERFRSVLGDRGNQPFTKITIVSITHGKLTKDDDFATLLVFELRFIATGGRRFMSAEVIFRFEDSERQMIRDPVVHTISPYGKWAINKTVKVQNVKHGANASINAGIELAGAEAGVSWELEEIKTREFYTALTGKKRVMEKTYGDDNTAIWKLGENEERADGIPTFMRAAVLLRRPEDVPFTFRVDVRTDVDFIGEVKTLFGWEKRDPIDPVEIDPGRFPKASVPAVKAQDPKIYNLEEMGTWDVKEVADVSVVTLSEESF</sequence>
<organism evidence="1 2">
    <name type="scientific">Hypoxylon rubiginosum</name>
    <dbReference type="NCBI Taxonomy" id="110542"/>
    <lineage>
        <taxon>Eukaryota</taxon>
        <taxon>Fungi</taxon>
        <taxon>Dikarya</taxon>
        <taxon>Ascomycota</taxon>
        <taxon>Pezizomycotina</taxon>
        <taxon>Sordariomycetes</taxon>
        <taxon>Xylariomycetidae</taxon>
        <taxon>Xylariales</taxon>
        <taxon>Hypoxylaceae</taxon>
        <taxon>Hypoxylon</taxon>
    </lineage>
</organism>
<dbReference type="Proteomes" id="UP001497700">
    <property type="component" value="Unassembled WGS sequence"/>
</dbReference>
<protein>
    <submittedName>
        <fullName evidence="1">Uncharacterized protein</fullName>
    </submittedName>
</protein>
<proteinExistence type="predicted"/>
<evidence type="ECO:0000313" key="1">
    <source>
        <dbReference type="EMBL" id="KAI4858528.1"/>
    </source>
</evidence>
<reference evidence="1 2" key="1">
    <citation type="journal article" date="2022" name="New Phytol.">
        <title>Ecological generalism drives hyperdiversity of secondary metabolite gene clusters in xylarialean endophytes.</title>
        <authorList>
            <person name="Franco M.E.E."/>
            <person name="Wisecaver J.H."/>
            <person name="Arnold A.E."/>
            <person name="Ju Y.M."/>
            <person name="Slot J.C."/>
            <person name="Ahrendt S."/>
            <person name="Moore L.P."/>
            <person name="Eastman K.E."/>
            <person name="Scott K."/>
            <person name="Konkel Z."/>
            <person name="Mondo S.J."/>
            <person name="Kuo A."/>
            <person name="Hayes R.D."/>
            <person name="Haridas S."/>
            <person name="Andreopoulos B."/>
            <person name="Riley R."/>
            <person name="LaButti K."/>
            <person name="Pangilinan J."/>
            <person name="Lipzen A."/>
            <person name="Amirebrahimi M."/>
            <person name="Yan J."/>
            <person name="Adam C."/>
            <person name="Keymanesh K."/>
            <person name="Ng V."/>
            <person name="Louie K."/>
            <person name="Northen T."/>
            <person name="Drula E."/>
            <person name="Henrissat B."/>
            <person name="Hsieh H.M."/>
            <person name="Youens-Clark K."/>
            <person name="Lutzoni F."/>
            <person name="Miadlikowska J."/>
            <person name="Eastwood D.C."/>
            <person name="Hamelin R.C."/>
            <person name="Grigoriev I.V."/>
            <person name="U'Ren J.M."/>
        </authorList>
    </citation>
    <scope>NUCLEOTIDE SEQUENCE [LARGE SCALE GENOMIC DNA]</scope>
    <source>
        <strain evidence="1 2">CBS 119005</strain>
    </source>
</reference>
<gene>
    <name evidence="1" type="ORF">F4820DRAFT_442297</name>
</gene>
<comment type="caution">
    <text evidence="1">The sequence shown here is derived from an EMBL/GenBank/DDBJ whole genome shotgun (WGS) entry which is preliminary data.</text>
</comment>
<keyword evidence="2" id="KW-1185">Reference proteome</keyword>
<accession>A0ACB9YHA4</accession>
<name>A0ACB9YHA4_9PEZI</name>
<dbReference type="EMBL" id="MU393738">
    <property type="protein sequence ID" value="KAI4858528.1"/>
    <property type="molecule type" value="Genomic_DNA"/>
</dbReference>